<dbReference type="RefSeq" id="WP_112138298.1">
    <property type="nucleotide sequence ID" value="NZ_CP016181.1"/>
</dbReference>
<organism evidence="1 2">
    <name type="scientific">Marinomonas primoryensis</name>
    <dbReference type="NCBI Taxonomy" id="178399"/>
    <lineage>
        <taxon>Bacteria</taxon>
        <taxon>Pseudomonadati</taxon>
        <taxon>Pseudomonadota</taxon>
        <taxon>Gammaproteobacteria</taxon>
        <taxon>Oceanospirillales</taxon>
        <taxon>Oceanospirillaceae</taxon>
        <taxon>Marinomonas</taxon>
    </lineage>
</organism>
<dbReference type="EMBL" id="CP016181">
    <property type="protein sequence ID" value="AWY00574.1"/>
    <property type="molecule type" value="Genomic_DNA"/>
</dbReference>
<dbReference type="Proteomes" id="UP000249898">
    <property type="component" value="Chromosome"/>
</dbReference>
<evidence type="ECO:0000313" key="1">
    <source>
        <dbReference type="EMBL" id="AWY00574.1"/>
    </source>
</evidence>
<name>A0A2Z4PUB4_9GAMM</name>
<gene>
    <name evidence="1" type="ORF">A8139_11670</name>
</gene>
<sequence>MGKLEAALKVAKSLMRMPCAGLVFQDGRVLYSGEISGLKWTDFSRGLSYSQLLSSSRFLDVQNAPSVPLAFSNFPCLSSVIVEPLACYRASFF</sequence>
<accession>A0A2Z4PUB4</accession>
<proteinExistence type="predicted"/>
<evidence type="ECO:0000313" key="2">
    <source>
        <dbReference type="Proteomes" id="UP000249898"/>
    </source>
</evidence>
<dbReference type="AlphaFoldDB" id="A0A2Z4PUB4"/>
<reference evidence="1 2" key="1">
    <citation type="submission" date="2016-06" db="EMBL/GenBank/DDBJ databases">
        <title>The sequenced genome of the ice-adhering bacterium Marinomonas primoryensis, from Antarctica.</title>
        <authorList>
            <person name="Graham L."/>
            <person name="Vance T.D.R."/>
            <person name="Davies P.L."/>
        </authorList>
    </citation>
    <scope>NUCLEOTIDE SEQUENCE [LARGE SCALE GENOMIC DNA]</scope>
    <source>
        <strain evidence="1 2">AceL</strain>
    </source>
</reference>
<protein>
    <submittedName>
        <fullName evidence="1">Uncharacterized protein</fullName>
    </submittedName>
</protein>